<dbReference type="GO" id="GO:0016740">
    <property type="term" value="F:transferase activity"/>
    <property type="evidence" value="ECO:0007669"/>
    <property type="project" value="UniProtKB-KW"/>
</dbReference>
<dbReference type="Gene3D" id="3.40.30.10">
    <property type="entry name" value="Glutaredoxin"/>
    <property type="match status" value="1"/>
</dbReference>
<dbReference type="SUPFAM" id="SSF52833">
    <property type="entry name" value="Thioredoxin-like"/>
    <property type="match status" value="1"/>
</dbReference>
<evidence type="ECO:0000259" key="1">
    <source>
        <dbReference type="PROSITE" id="PS50404"/>
    </source>
</evidence>
<protein>
    <submittedName>
        <fullName evidence="2">Glutathione S-transferase</fullName>
    </submittedName>
</protein>
<dbReference type="AlphaFoldDB" id="A0A494VYP0"/>
<name>A0A494VYP0_9SPHN</name>
<dbReference type="InterPro" id="IPR040079">
    <property type="entry name" value="Glutathione_S-Trfase"/>
</dbReference>
<feature type="domain" description="GST N-terminal" evidence="1">
    <location>
        <begin position="1"/>
        <end position="57"/>
    </location>
</feature>
<dbReference type="SFLD" id="SFLDG00358">
    <property type="entry name" value="Main_(cytGST)"/>
    <property type="match status" value="1"/>
</dbReference>
<organism evidence="2 3">
    <name type="scientific">Sphingobium amiense</name>
    <dbReference type="NCBI Taxonomy" id="135719"/>
    <lineage>
        <taxon>Bacteria</taxon>
        <taxon>Pseudomonadati</taxon>
        <taxon>Pseudomonadota</taxon>
        <taxon>Alphaproteobacteria</taxon>
        <taxon>Sphingomonadales</taxon>
        <taxon>Sphingomonadaceae</taxon>
        <taxon>Sphingobium</taxon>
    </lineage>
</organism>
<dbReference type="PROSITE" id="PS50404">
    <property type="entry name" value="GST_NTER"/>
    <property type="match status" value="1"/>
</dbReference>
<proteinExistence type="predicted"/>
<evidence type="ECO:0000313" key="2">
    <source>
        <dbReference type="EMBL" id="BBD96991.1"/>
    </source>
</evidence>
<gene>
    <name evidence="2" type="ORF">SAMIE_1004920</name>
</gene>
<dbReference type="Gene3D" id="1.20.1050.10">
    <property type="match status" value="1"/>
</dbReference>
<dbReference type="CDD" id="cd03046">
    <property type="entry name" value="GST_N_GTT1_like"/>
    <property type="match status" value="1"/>
</dbReference>
<dbReference type="EMBL" id="AP018664">
    <property type="protein sequence ID" value="BBD96991.1"/>
    <property type="molecule type" value="Genomic_DNA"/>
</dbReference>
<evidence type="ECO:0000313" key="3">
    <source>
        <dbReference type="Proteomes" id="UP000279959"/>
    </source>
</evidence>
<keyword evidence="2" id="KW-0808">Transferase</keyword>
<sequence>MPYEIVGYVREPGFRAPAELRAVHPLGKAPVIEDGGHLIAESAVILDYLDRTYADGRFTPRDGAARLRHSEMMHFAEAAIGSSLRTNLYGRLTGGLTGTFAAIIERDTGAALGHVETQISEPYFQGDGLTLADVQLGYLLDLASYLGLLSDYPSATAYLGRLKERDAFKKAVSVGGPMTPPA</sequence>
<dbReference type="PANTHER" id="PTHR44051">
    <property type="entry name" value="GLUTATHIONE S-TRANSFERASE-RELATED"/>
    <property type="match status" value="1"/>
</dbReference>
<accession>A0A494VYP0</accession>
<dbReference type="InterPro" id="IPR036249">
    <property type="entry name" value="Thioredoxin-like_sf"/>
</dbReference>
<dbReference type="Pfam" id="PF13417">
    <property type="entry name" value="GST_N_3"/>
    <property type="match status" value="1"/>
</dbReference>
<dbReference type="InterPro" id="IPR004045">
    <property type="entry name" value="Glutathione_S-Trfase_N"/>
</dbReference>
<dbReference type="PANTHER" id="PTHR44051:SF9">
    <property type="entry name" value="GLUTATHIONE S-TRANSFERASE 1"/>
    <property type="match status" value="1"/>
</dbReference>
<reference evidence="2 3" key="1">
    <citation type="submission" date="2018-05" db="EMBL/GenBank/DDBJ databases">
        <title>Complete Genome Sequence of the Nonylphenol-Degrading Bacterium Sphingobium amiense DSM 16289T.</title>
        <authorList>
            <person name="Ootsuka M."/>
            <person name="Nishizawa T."/>
            <person name="Ohta H."/>
        </authorList>
    </citation>
    <scope>NUCLEOTIDE SEQUENCE [LARGE SCALE GENOMIC DNA]</scope>
    <source>
        <strain evidence="2 3">DSM 16289</strain>
    </source>
</reference>
<keyword evidence="3" id="KW-1185">Reference proteome</keyword>
<dbReference type="Proteomes" id="UP000279959">
    <property type="component" value="Chromosome"/>
</dbReference>
<dbReference type="SUPFAM" id="SSF47616">
    <property type="entry name" value="GST C-terminal domain-like"/>
    <property type="match status" value="1"/>
</dbReference>
<dbReference type="InterPro" id="IPR036282">
    <property type="entry name" value="Glutathione-S-Trfase_C_sf"/>
</dbReference>
<dbReference type="SFLD" id="SFLDS00019">
    <property type="entry name" value="Glutathione_Transferase_(cytos"/>
    <property type="match status" value="1"/>
</dbReference>
<dbReference type="KEGG" id="sami:SAMIE_1004920"/>